<dbReference type="HOGENOM" id="CLU_030671_2_0_6"/>
<dbReference type="GO" id="GO:0004061">
    <property type="term" value="F:arylformamidase activity"/>
    <property type="evidence" value="ECO:0007669"/>
    <property type="project" value="InterPro"/>
</dbReference>
<dbReference type="AlphaFoldDB" id="A0A098G944"/>
<dbReference type="Proteomes" id="UP000032430">
    <property type="component" value="Chromosome I"/>
</dbReference>
<name>A0A098G944_9GAMM</name>
<dbReference type="PANTHER" id="PTHR31118">
    <property type="entry name" value="CYCLASE-LIKE PROTEIN 2"/>
    <property type="match status" value="1"/>
</dbReference>
<dbReference type="RefSeq" id="WP_045096826.1">
    <property type="nucleotide sequence ID" value="NZ_LN614827.1"/>
</dbReference>
<dbReference type="SUPFAM" id="SSF102198">
    <property type="entry name" value="Putative cyclase"/>
    <property type="match status" value="1"/>
</dbReference>
<proteinExistence type="predicted"/>
<evidence type="ECO:0000313" key="1">
    <source>
        <dbReference type="EMBL" id="CEG58524.1"/>
    </source>
</evidence>
<evidence type="ECO:0000313" key="2">
    <source>
        <dbReference type="Proteomes" id="UP000032430"/>
    </source>
</evidence>
<dbReference type="STRING" id="1212491.LFA_3187"/>
<dbReference type="EMBL" id="LN614827">
    <property type="protein sequence ID" value="CEG58524.1"/>
    <property type="molecule type" value="Genomic_DNA"/>
</dbReference>
<accession>A0A098G944</accession>
<dbReference type="KEGG" id="lfa:LFA_3187"/>
<reference evidence="2" key="1">
    <citation type="submission" date="2014-09" db="EMBL/GenBank/DDBJ databases">
        <authorList>
            <person name="Gomez-Valero L."/>
        </authorList>
    </citation>
    <scope>NUCLEOTIDE SEQUENCE [LARGE SCALE GENOMIC DNA]</scope>
    <source>
        <strain evidence="2">ATCC700992</strain>
    </source>
</reference>
<dbReference type="InterPro" id="IPR037175">
    <property type="entry name" value="KFase_sf"/>
</dbReference>
<keyword evidence="2" id="KW-1185">Reference proteome</keyword>
<protein>
    <submittedName>
        <fullName evidence="1">Putative cyclase</fullName>
    </submittedName>
</protein>
<dbReference type="OrthoDB" id="7067800at2"/>
<dbReference type="Pfam" id="PF04199">
    <property type="entry name" value="Cyclase"/>
    <property type="match status" value="1"/>
</dbReference>
<dbReference type="GO" id="GO:0019441">
    <property type="term" value="P:L-tryptophan catabolic process to kynurenine"/>
    <property type="evidence" value="ECO:0007669"/>
    <property type="project" value="InterPro"/>
</dbReference>
<dbReference type="Gene3D" id="3.50.30.50">
    <property type="entry name" value="Putative cyclase"/>
    <property type="match status" value="1"/>
</dbReference>
<dbReference type="InterPro" id="IPR007325">
    <property type="entry name" value="KFase/CYL"/>
</dbReference>
<organism evidence="1 2">
    <name type="scientific">Legionella fallonii LLAP-10</name>
    <dbReference type="NCBI Taxonomy" id="1212491"/>
    <lineage>
        <taxon>Bacteria</taxon>
        <taxon>Pseudomonadati</taxon>
        <taxon>Pseudomonadota</taxon>
        <taxon>Gammaproteobacteria</taxon>
        <taxon>Legionellales</taxon>
        <taxon>Legionellaceae</taxon>
        <taxon>Legionella</taxon>
    </lineage>
</organism>
<sequence>MKQFPFKFIELTHSINQDSPCWETGCGFTTETMLNYSDCTTAVKFKVQSLKMDAGIGTHIDSPAHCVSGGKTTDELPLEELLAPCVVIDVSSMAHETYCLTVEDISDFENNYGRIKEGSFVIIYTGWDKYWLNPDKYRNNLSFPSVSEKAAQLLLQRGIIGLGIDTLSPDTPESDYPVHQIILGSGKYLIENVANAQAMPPIGGFTLALPIRLQGMTEAPIRLIGLVNKN</sequence>
<dbReference type="PANTHER" id="PTHR31118:SF12">
    <property type="entry name" value="CYCLASE-LIKE PROTEIN 2"/>
    <property type="match status" value="1"/>
</dbReference>
<gene>
    <name evidence="1" type="ORF">LFA_3187</name>
</gene>